<dbReference type="WBParaSite" id="ES5_v2.g30116.t1">
    <property type="protein sequence ID" value="ES5_v2.g30116.t1"/>
    <property type="gene ID" value="ES5_v2.g30116"/>
</dbReference>
<evidence type="ECO:0000313" key="1">
    <source>
        <dbReference type="Proteomes" id="UP000887579"/>
    </source>
</evidence>
<sequence length="182" mass="21580">KKTFNSWMNQLYSCLPRRTITFSKFTVKDYVAPDTSKLENAIEKWDKEDARYYIKCIQSLGTVGHFFLDFYLFTEENMKQLTKADGKCDGEWADIVLRSIYLFLRKDISLPSLDLNPTMYDYTKKERFGSTTYVPIKTVIITPTKIRFELEEDTVNCRGFRKLGAERILQVKFRDENLQWFP</sequence>
<accession>A0AC34GKA7</accession>
<evidence type="ECO:0000313" key="2">
    <source>
        <dbReference type="WBParaSite" id="ES5_v2.g30116.t1"/>
    </source>
</evidence>
<dbReference type="Proteomes" id="UP000887579">
    <property type="component" value="Unplaced"/>
</dbReference>
<proteinExistence type="predicted"/>
<reference evidence="2" key="1">
    <citation type="submission" date="2022-11" db="UniProtKB">
        <authorList>
            <consortium name="WormBaseParasite"/>
        </authorList>
    </citation>
    <scope>IDENTIFICATION</scope>
</reference>
<name>A0AC34GKA7_9BILA</name>
<protein>
    <submittedName>
        <fullName evidence="2">Uncharacterized protein</fullName>
    </submittedName>
</protein>
<organism evidence="1 2">
    <name type="scientific">Panagrolaimus sp. ES5</name>
    <dbReference type="NCBI Taxonomy" id="591445"/>
    <lineage>
        <taxon>Eukaryota</taxon>
        <taxon>Metazoa</taxon>
        <taxon>Ecdysozoa</taxon>
        <taxon>Nematoda</taxon>
        <taxon>Chromadorea</taxon>
        <taxon>Rhabditida</taxon>
        <taxon>Tylenchina</taxon>
        <taxon>Panagrolaimomorpha</taxon>
        <taxon>Panagrolaimoidea</taxon>
        <taxon>Panagrolaimidae</taxon>
        <taxon>Panagrolaimus</taxon>
    </lineage>
</organism>